<evidence type="ECO:0000313" key="3">
    <source>
        <dbReference type="Proteomes" id="UP000314294"/>
    </source>
</evidence>
<dbReference type="Proteomes" id="UP000314294">
    <property type="component" value="Unassembled WGS sequence"/>
</dbReference>
<evidence type="ECO:0000313" key="2">
    <source>
        <dbReference type="EMBL" id="TNN66878.1"/>
    </source>
</evidence>
<protein>
    <submittedName>
        <fullName evidence="2">Uncharacterized protein</fullName>
    </submittedName>
</protein>
<gene>
    <name evidence="2" type="ORF">EYF80_022947</name>
</gene>
<comment type="caution">
    <text evidence="2">The sequence shown here is derived from an EMBL/GenBank/DDBJ whole genome shotgun (WGS) entry which is preliminary data.</text>
</comment>
<name>A0A4Z2HLZ6_9TELE</name>
<feature type="region of interest" description="Disordered" evidence="1">
    <location>
        <begin position="111"/>
        <end position="146"/>
    </location>
</feature>
<reference evidence="2 3" key="1">
    <citation type="submission" date="2019-03" db="EMBL/GenBank/DDBJ databases">
        <title>First draft genome of Liparis tanakae, snailfish: a comprehensive survey of snailfish specific genes.</title>
        <authorList>
            <person name="Kim W."/>
            <person name="Song I."/>
            <person name="Jeong J.-H."/>
            <person name="Kim D."/>
            <person name="Kim S."/>
            <person name="Ryu S."/>
            <person name="Song J.Y."/>
            <person name="Lee S.K."/>
        </authorList>
    </citation>
    <scope>NUCLEOTIDE SEQUENCE [LARGE SCALE GENOMIC DNA]</scope>
    <source>
        <tissue evidence="2">Muscle</tissue>
    </source>
</reference>
<feature type="compositionally biased region" description="Basic and acidic residues" evidence="1">
    <location>
        <begin position="111"/>
        <end position="136"/>
    </location>
</feature>
<feature type="compositionally biased region" description="Low complexity" evidence="1">
    <location>
        <begin position="39"/>
        <end position="48"/>
    </location>
</feature>
<dbReference type="AlphaFoldDB" id="A0A4Z2HLZ6"/>
<feature type="compositionally biased region" description="Polar residues" evidence="1">
    <location>
        <begin position="1"/>
        <end position="12"/>
    </location>
</feature>
<organism evidence="2 3">
    <name type="scientific">Liparis tanakae</name>
    <name type="common">Tanaka's snailfish</name>
    <dbReference type="NCBI Taxonomy" id="230148"/>
    <lineage>
        <taxon>Eukaryota</taxon>
        <taxon>Metazoa</taxon>
        <taxon>Chordata</taxon>
        <taxon>Craniata</taxon>
        <taxon>Vertebrata</taxon>
        <taxon>Euteleostomi</taxon>
        <taxon>Actinopterygii</taxon>
        <taxon>Neopterygii</taxon>
        <taxon>Teleostei</taxon>
        <taxon>Neoteleostei</taxon>
        <taxon>Acanthomorphata</taxon>
        <taxon>Eupercaria</taxon>
        <taxon>Perciformes</taxon>
        <taxon>Cottioidei</taxon>
        <taxon>Cottales</taxon>
        <taxon>Liparidae</taxon>
        <taxon>Liparis</taxon>
    </lineage>
</organism>
<accession>A0A4Z2HLZ6</accession>
<evidence type="ECO:0000256" key="1">
    <source>
        <dbReference type="SAM" id="MobiDB-lite"/>
    </source>
</evidence>
<sequence>MIRAPTPSSSAEGTGEPLPPPEPEKDTAGSTPDEDDPPAAHAQAAKAPPRSEPGKMPKWLKLPGDHCSLSGNPGRSVLPGLSGRREPPWSLSSRRSSVWFCFPVRNRSVAVDEKTSHLTSRLKTEESSDPSLRSEEASTLWRGRST</sequence>
<feature type="region of interest" description="Disordered" evidence="1">
    <location>
        <begin position="1"/>
        <end position="93"/>
    </location>
</feature>
<keyword evidence="3" id="KW-1185">Reference proteome</keyword>
<proteinExistence type="predicted"/>
<dbReference type="EMBL" id="SRLO01000213">
    <property type="protein sequence ID" value="TNN66878.1"/>
    <property type="molecule type" value="Genomic_DNA"/>
</dbReference>